<proteinExistence type="predicted"/>
<accession>Q0ILH7</accession>
<evidence type="ECO:0000313" key="1">
    <source>
        <dbReference type="EMBL" id="ABI48935.1"/>
    </source>
</evidence>
<dbReference type="EMBL" id="AY262133">
    <property type="protein sequence ID" value="ABI48935.1"/>
    <property type="molecule type" value="Genomic_DNA"/>
</dbReference>
<reference evidence="1" key="1">
    <citation type="journal article" date="2004" name="J. Biol. Chem.">
        <title>Distribution, sequence homology, and homing of group I introns among T-even-like bacteriophages: evidence for recent transfer of old introns.</title>
        <authorList>
            <person name="Sandegren L."/>
            <person name="Sjoberg B.M."/>
        </authorList>
    </citation>
    <scope>NUCLEOTIDE SEQUENCE</scope>
</reference>
<dbReference type="InterPro" id="IPR011335">
    <property type="entry name" value="Restrct_endonuc-II-like"/>
</dbReference>
<organism evidence="1">
    <name type="scientific">Enterobacteria phage U5</name>
    <dbReference type="NCBI Taxonomy" id="237915"/>
    <lineage>
        <taxon>Viruses</taxon>
        <taxon>Duplodnaviria</taxon>
        <taxon>Heunggongvirae</taxon>
        <taxon>Uroviricota</taxon>
        <taxon>Caudoviricetes</taxon>
        <taxon>Pantevenvirales</taxon>
        <taxon>Straboviridae</taxon>
        <taxon>Tevenvirinae</taxon>
        <taxon>Tequatrovirus</taxon>
    </lineage>
</organism>
<protein>
    <submittedName>
        <fullName evidence="1">Hef</fullName>
    </submittedName>
</protein>
<dbReference type="CDD" id="cd22328">
    <property type="entry name" value="Hef-like"/>
    <property type="match status" value="1"/>
</dbReference>
<dbReference type="Gene3D" id="3.40.960.10">
    <property type="entry name" value="VSR Endonuclease"/>
    <property type="match status" value="1"/>
</dbReference>
<sequence length="544" mass="63049">MIVHPVNYDIITTRMWLTKNNAMFDNIYKNGKFLPFGEEKLKSRLTEEDKALLTDGIDFKLNVFQIMEGIDINDLKCAVCGNFISLKTAKKRVFPATCSKSCSGIFFADKRIQSRDTNFGGKEKYKKYLSELQHKNSLEKYGTTHQKISRNKNRKTLIERYGVTHNSQLESVKEARKVIENGKSVDILHSKKSREKSKKTKLNWTEEYKASLYSSIGKSIKNNGHINHDILDKINYKISIEELQQLANCSRMTAYRALSSKGLIDVHYTQSSIEQFILDLGFDCVETRKIIPPYELDIYIPEKKLAIEYDGIYWHSSGSKETDKIKETYHLMKTEMCEAQGIQLLHIFENEWIDDTKREIWKSIIKHKLGLSERIPARKCKARFVNKDEAKEFINKNHLQGFCSGAHTYKGLYYNNELVQIISIGKSRYSTGDELLRMCSKLGVCVVGGASKLLKGINCLSYGNRRWCSTLSNVYDSVMEFSHISEPCYWYVDKGEVFHRSSYMKHKLKNKLKNYDDTITEVENCYANGLRRIWDCGNLVYRTK</sequence>
<name>Q0ILH7_9CAUD</name>
<dbReference type="SUPFAM" id="SSF52980">
    <property type="entry name" value="Restriction endonuclease-like"/>
    <property type="match status" value="1"/>
</dbReference>
<gene>
    <name evidence="1" type="primary">hef</name>
</gene>